<keyword evidence="3" id="KW-1185">Reference proteome</keyword>
<evidence type="ECO:0000256" key="1">
    <source>
        <dbReference type="SAM" id="MobiDB-lite"/>
    </source>
</evidence>
<protein>
    <submittedName>
        <fullName evidence="2">Uncharacterized protein</fullName>
    </submittedName>
</protein>
<sequence>MSDYWIDVYGCDRVLAELRDQILDVLNDYDAAQEALKDTRVHLCTSYERADMTVDAEQLDTEIVSFADVRMKDHVDGVISHVQRSFASMMDVMYYYTSGDAEMVAAANQGGPGEFDIPELRHRGEAPEQSVIPETGYDARISGQGTEQPFQTSYDHRPAE</sequence>
<gene>
    <name evidence="2" type="ORF">GCM10010977_17760</name>
</gene>
<accession>A0ABQ2M061</accession>
<dbReference type="Proteomes" id="UP000642509">
    <property type="component" value="Unassembled WGS sequence"/>
</dbReference>
<dbReference type="EMBL" id="BMLQ01000004">
    <property type="protein sequence ID" value="GGO45308.1"/>
    <property type="molecule type" value="Genomic_DNA"/>
</dbReference>
<feature type="compositionally biased region" description="Polar residues" evidence="1">
    <location>
        <begin position="143"/>
        <end position="153"/>
    </location>
</feature>
<evidence type="ECO:0000313" key="2">
    <source>
        <dbReference type="EMBL" id="GGO45308.1"/>
    </source>
</evidence>
<reference evidence="3" key="1">
    <citation type="journal article" date="2019" name="Int. J. Syst. Evol. Microbiol.">
        <title>The Global Catalogue of Microorganisms (GCM) 10K type strain sequencing project: providing services to taxonomists for standard genome sequencing and annotation.</title>
        <authorList>
            <consortium name="The Broad Institute Genomics Platform"/>
            <consortium name="The Broad Institute Genome Sequencing Center for Infectious Disease"/>
            <person name="Wu L."/>
            <person name="Ma J."/>
        </authorList>
    </citation>
    <scope>NUCLEOTIDE SEQUENCE [LARGE SCALE GENOMIC DNA]</scope>
    <source>
        <strain evidence="3">CGMCC 1.7064</strain>
    </source>
</reference>
<organism evidence="2 3">
    <name type="scientific">Citricoccus zhacaiensis</name>
    <dbReference type="NCBI Taxonomy" id="489142"/>
    <lineage>
        <taxon>Bacteria</taxon>
        <taxon>Bacillati</taxon>
        <taxon>Actinomycetota</taxon>
        <taxon>Actinomycetes</taxon>
        <taxon>Micrococcales</taxon>
        <taxon>Micrococcaceae</taxon>
        <taxon>Citricoccus</taxon>
    </lineage>
</organism>
<evidence type="ECO:0000313" key="3">
    <source>
        <dbReference type="Proteomes" id="UP000642509"/>
    </source>
</evidence>
<comment type="caution">
    <text evidence="2">The sequence shown here is derived from an EMBL/GenBank/DDBJ whole genome shotgun (WGS) entry which is preliminary data.</text>
</comment>
<feature type="region of interest" description="Disordered" evidence="1">
    <location>
        <begin position="138"/>
        <end position="160"/>
    </location>
</feature>
<name>A0ABQ2M061_9MICC</name>
<proteinExistence type="predicted"/>
<dbReference type="RefSeq" id="WP_188805795.1">
    <property type="nucleotide sequence ID" value="NZ_BAAAOU010000005.1"/>
</dbReference>